<dbReference type="EMBL" id="SPQU01000039">
    <property type="protein sequence ID" value="TFV30201.1"/>
    <property type="molecule type" value="Genomic_DNA"/>
</dbReference>
<dbReference type="Proteomes" id="UP000298225">
    <property type="component" value="Unassembled WGS sequence"/>
</dbReference>
<evidence type="ECO:0000313" key="2">
    <source>
        <dbReference type="EMBL" id="TFV68539.1"/>
    </source>
</evidence>
<dbReference type="InterPro" id="IPR024997">
    <property type="entry name" value="DUF3892"/>
</dbReference>
<organism evidence="2 3">
    <name type="scientific">Bradyrhizobium frederickii</name>
    <dbReference type="NCBI Taxonomy" id="2560054"/>
    <lineage>
        <taxon>Bacteria</taxon>
        <taxon>Pseudomonadati</taxon>
        <taxon>Pseudomonadota</taxon>
        <taxon>Alphaproteobacteria</taxon>
        <taxon>Hyphomicrobiales</taxon>
        <taxon>Nitrobacteraceae</taxon>
        <taxon>Bradyrhizobium</taxon>
    </lineage>
</organism>
<proteinExistence type="predicted"/>
<reference evidence="1 4" key="1">
    <citation type="submission" date="2019-03" db="EMBL/GenBank/DDBJ databases">
        <title>Bradyrhizobium strains diversity isolated from Chamaecrista fasciculata.</title>
        <authorList>
            <person name="Urquiaga M.C.O."/>
            <person name="Hungria M."/>
            <person name="Delamuta J.R.M."/>
        </authorList>
    </citation>
    <scope>NUCLEOTIDE SEQUENCE [LARGE SCALE GENOMIC DNA]</scope>
    <source>
        <strain evidence="1 4">CNPSo 3424</strain>
    </source>
</reference>
<sequence>MGDTRMPKRLRIRCINKTDRRNAHERIKNVGGVNSDGTRWKLSVKKTIRDLESREWEYYVEQSGVTVEVIVATDGRHKYIKTTVDGIQPDNLLSLPECP</sequence>
<dbReference type="AlphaFoldDB" id="A0A4Y9NKY9"/>
<evidence type="ECO:0000313" key="4">
    <source>
        <dbReference type="Proteomes" id="UP000298225"/>
    </source>
</evidence>
<dbReference type="EMBL" id="SPQS01000040">
    <property type="protein sequence ID" value="TFV68539.1"/>
    <property type="molecule type" value="Genomic_DNA"/>
</dbReference>
<name>A0A4Y9NKY9_9BRAD</name>
<comment type="caution">
    <text evidence="2">The sequence shown here is derived from an EMBL/GenBank/DDBJ whole genome shotgun (WGS) entry which is preliminary data.</text>
</comment>
<protein>
    <submittedName>
        <fullName evidence="2">DUF3892 domain-containing protein</fullName>
    </submittedName>
</protein>
<dbReference type="Pfam" id="PF13031">
    <property type="entry name" value="DUF3892"/>
    <property type="match status" value="1"/>
</dbReference>
<evidence type="ECO:0000313" key="1">
    <source>
        <dbReference type="EMBL" id="TFV30201.1"/>
    </source>
</evidence>
<keyword evidence="4" id="KW-1185">Reference proteome</keyword>
<dbReference type="Proteomes" id="UP000297700">
    <property type="component" value="Unassembled WGS sequence"/>
</dbReference>
<dbReference type="OrthoDB" id="826539at2"/>
<gene>
    <name evidence="2" type="ORF">E4K64_36540</name>
    <name evidence="1" type="ORF">E4K66_36355</name>
</gene>
<evidence type="ECO:0000313" key="3">
    <source>
        <dbReference type="Proteomes" id="UP000297700"/>
    </source>
</evidence>
<reference evidence="2 3" key="2">
    <citation type="submission" date="2019-03" db="EMBL/GenBank/DDBJ databases">
        <title>Bradyrhizobium strains diversity.</title>
        <authorList>
            <person name="Urquiaga M.C.O."/>
            <person name="Hungria M."/>
            <person name="Delamuta J.R.M."/>
            <person name="Klepa M.S."/>
        </authorList>
    </citation>
    <scope>NUCLEOTIDE SEQUENCE [LARGE SCALE GENOMIC DNA]</scope>
    <source>
        <strain evidence="2 3">CNPSo 3426</strain>
    </source>
</reference>
<accession>A0A4Y9KUM7</accession>
<accession>A0A4Y9NKY9</accession>